<gene>
    <name evidence="3" type="ORF">FQP85_05140</name>
</gene>
<keyword evidence="1" id="KW-1133">Transmembrane helix</keyword>
<keyword evidence="1" id="KW-0812">Transmembrane</keyword>
<reference evidence="3 4" key="1">
    <citation type="submission" date="2019-07" db="EMBL/GenBank/DDBJ databases">
        <title>Diversity of Bacteria from Kongsfjorden, Arctic.</title>
        <authorList>
            <person name="Yu Y."/>
        </authorList>
    </citation>
    <scope>NUCLEOTIDE SEQUENCE [LARGE SCALE GENOMIC DNA]</scope>
    <source>
        <strain evidence="3 4">SM1927</strain>
    </source>
</reference>
<protein>
    <submittedName>
        <fullName evidence="3">SAVED domain-containing protein</fullName>
    </submittedName>
</protein>
<dbReference type="NCBIfam" id="NF033611">
    <property type="entry name" value="SAVED"/>
    <property type="match status" value="1"/>
</dbReference>
<proteinExistence type="predicted"/>
<name>A0ABY3FH40_9GAMM</name>
<feature type="domain" description="SMODS-associated and fused to various effectors" evidence="2">
    <location>
        <begin position="164"/>
        <end position="348"/>
    </location>
</feature>
<evidence type="ECO:0000259" key="2">
    <source>
        <dbReference type="Pfam" id="PF18145"/>
    </source>
</evidence>
<comment type="caution">
    <text evidence="3">The sequence shown here is derived from an EMBL/GenBank/DDBJ whole genome shotgun (WGS) entry which is preliminary data.</text>
</comment>
<accession>A0ABY3FH40</accession>
<dbReference type="Pfam" id="PF18145">
    <property type="entry name" value="SAVED"/>
    <property type="match status" value="1"/>
</dbReference>
<evidence type="ECO:0000256" key="1">
    <source>
        <dbReference type="SAM" id="Phobius"/>
    </source>
</evidence>
<dbReference type="Proteomes" id="UP000317938">
    <property type="component" value="Unassembled WGS sequence"/>
</dbReference>
<evidence type="ECO:0000313" key="3">
    <source>
        <dbReference type="EMBL" id="TVU85037.1"/>
    </source>
</evidence>
<sequence>MKKYIHIFLNFFIRFAELKRKPSLNWAAKAILGAALTTLLSSSFSLEIPVPALDTTLTLGGGDLFTFFVLLVIALIMFGYTEYRDVREADDSILTIVRHMGLVDNEIDDLRSYLPKKLKRIRPQNFVMAYENSNKTLNIDDLDKQLEHICRIPTFLSDTGQASNNAKKHIAYGGVAPVPMLAAAGHVISNMQNVYIGDWERQRKRWHFNSQFDDGEELVFHIDGDDNADAESVSLAVSFSIPVNIKCIHNEFSESPLHVVTLDSGEHKYDRLCSEEKQDRLAITILEYINNTLIPNYSKLVEINVFVTAQASFVFRLGSVMNQGHLPRTIFHHYDRDREGAKHPWGVVLNDTKLGYKVVQ</sequence>
<dbReference type="EMBL" id="VNFF01000004">
    <property type="protein sequence ID" value="TVU85037.1"/>
    <property type="molecule type" value="Genomic_DNA"/>
</dbReference>
<keyword evidence="4" id="KW-1185">Reference proteome</keyword>
<feature type="transmembrane region" description="Helical" evidence="1">
    <location>
        <begin position="61"/>
        <end position="80"/>
    </location>
</feature>
<evidence type="ECO:0000313" key="4">
    <source>
        <dbReference type="Proteomes" id="UP000317938"/>
    </source>
</evidence>
<dbReference type="InterPro" id="IPR040836">
    <property type="entry name" value="SAVED"/>
</dbReference>
<keyword evidence="1" id="KW-0472">Membrane</keyword>
<organism evidence="3 4">
    <name type="scientific">Pseudoalteromonas neustonica</name>
    <dbReference type="NCBI Taxonomy" id="1840331"/>
    <lineage>
        <taxon>Bacteria</taxon>
        <taxon>Pseudomonadati</taxon>
        <taxon>Pseudomonadota</taxon>
        <taxon>Gammaproteobacteria</taxon>
        <taxon>Alteromonadales</taxon>
        <taxon>Pseudoalteromonadaceae</taxon>
        <taxon>Pseudoalteromonas</taxon>
    </lineage>
</organism>